<dbReference type="AlphaFoldDB" id="A0AA88NEW2"/>
<sequence length="71" mass="7967">MSAFLLNSNICDKFQELGKRLPWGYLQAAIYQHRFHCWTFTSAAKSAGLFLVCDTPAGRSRGAVPWPTSVF</sequence>
<comment type="caution">
    <text evidence="1">The sequence shown here is derived from an EMBL/GenBank/DDBJ whole genome shotgun (WGS) entry which is preliminary data.</text>
</comment>
<evidence type="ECO:0000313" key="1">
    <source>
        <dbReference type="EMBL" id="KAK2856026.1"/>
    </source>
</evidence>
<organism evidence="1 2">
    <name type="scientific">Channa striata</name>
    <name type="common">Snakehead murrel</name>
    <name type="synonym">Ophicephalus striatus</name>
    <dbReference type="NCBI Taxonomy" id="64152"/>
    <lineage>
        <taxon>Eukaryota</taxon>
        <taxon>Metazoa</taxon>
        <taxon>Chordata</taxon>
        <taxon>Craniata</taxon>
        <taxon>Vertebrata</taxon>
        <taxon>Euteleostomi</taxon>
        <taxon>Actinopterygii</taxon>
        <taxon>Neopterygii</taxon>
        <taxon>Teleostei</taxon>
        <taxon>Neoteleostei</taxon>
        <taxon>Acanthomorphata</taxon>
        <taxon>Anabantaria</taxon>
        <taxon>Anabantiformes</taxon>
        <taxon>Channoidei</taxon>
        <taxon>Channidae</taxon>
        <taxon>Channa</taxon>
    </lineage>
</organism>
<dbReference type="EMBL" id="JAUPFM010000003">
    <property type="protein sequence ID" value="KAK2856026.1"/>
    <property type="molecule type" value="Genomic_DNA"/>
</dbReference>
<accession>A0AA88NEW2</accession>
<keyword evidence="2" id="KW-1185">Reference proteome</keyword>
<dbReference type="Proteomes" id="UP001187415">
    <property type="component" value="Unassembled WGS sequence"/>
</dbReference>
<name>A0AA88NEW2_CHASR</name>
<gene>
    <name evidence="1" type="ORF">Q5P01_004761</name>
</gene>
<reference evidence="1" key="1">
    <citation type="submission" date="2023-07" db="EMBL/GenBank/DDBJ databases">
        <title>Chromosome-level Genome Assembly of Striped Snakehead (Channa striata).</title>
        <authorList>
            <person name="Liu H."/>
        </authorList>
    </citation>
    <scope>NUCLEOTIDE SEQUENCE</scope>
    <source>
        <strain evidence="1">Gz</strain>
        <tissue evidence="1">Muscle</tissue>
    </source>
</reference>
<evidence type="ECO:0000313" key="2">
    <source>
        <dbReference type="Proteomes" id="UP001187415"/>
    </source>
</evidence>
<protein>
    <submittedName>
        <fullName evidence="1">Uncharacterized protein</fullName>
    </submittedName>
</protein>
<proteinExistence type="predicted"/>